<proteinExistence type="predicted"/>
<reference evidence="1" key="2">
    <citation type="submission" date="2020-09" db="EMBL/GenBank/DDBJ databases">
        <authorList>
            <person name="Sun Q."/>
            <person name="Zhou Y."/>
        </authorList>
    </citation>
    <scope>NUCLEOTIDE SEQUENCE</scope>
    <source>
        <strain evidence="1">CGMCC 1.15371</strain>
    </source>
</reference>
<name>A0A8J2YNI3_9BACL</name>
<accession>A0A8J2YNI3</accession>
<evidence type="ECO:0008006" key="3">
    <source>
        <dbReference type="Google" id="ProtNLM"/>
    </source>
</evidence>
<keyword evidence="2" id="KW-1185">Reference proteome</keyword>
<evidence type="ECO:0000313" key="2">
    <source>
        <dbReference type="Proteomes" id="UP000628775"/>
    </source>
</evidence>
<evidence type="ECO:0000313" key="1">
    <source>
        <dbReference type="EMBL" id="GGE55456.1"/>
    </source>
</evidence>
<dbReference type="AlphaFoldDB" id="A0A8J2YNI3"/>
<dbReference type="RefSeq" id="WP_229672799.1">
    <property type="nucleotide sequence ID" value="NZ_BMIR01000030.1"/>
</dbReference>
<dbReference type="Pfam" id="PF13040">
    <property type="entry name" value="Fur_reg_FbpB"/>
    <property type="match status" value="1"/>
</dbReference>
<sequence>MKKQLSFKELVNKNKGEIINDQKLLQKIEEKIDNRHHKKMTKYISGTSS</sequence>
<comment type="caution">
    <text evidence="1">The sequence shown here is derived from an EMBL/GenBank/DDBJ whole genome shotgun (WGS) entry which is preliminary data.</text>
</comment>
<dbReference type="Proteomes" id="UP000628775">
    <property type="component" value="Unassembled WGS sequence"/>
</dbReference>
<dbReference type="EMBL" id="BMIR01000030">
    <property type="protein sequence ID" value="GGE55456.1"/>
    <property type="molecule type" value="Genomic_DNA"/>
</dbReference>
<protein>
    <recommendedName>
        <fullName evidence="3">FbpB family small basic protein</fullName>
    </recommendedName>
</protein>
<dbReference type="InterPro" id="IPR025004">
    <property type="entry name" value="SenN/SenS"/>
</dbReference>
<organism evidence="1 2">
    <name type="scientific">Pullulanibacillus camelliae</name>
    <dbReference type="NCBI Taxonomy" id="1707096"/>
    <lineage>
        <taxon>Bacteria</taxon>
        <taxon>Bacillati</taxon>
        <taxon>Bacillota</taxon>
        <taxon>Bacilli</taxon>
        <taxon>Bacillales</taxon>
        <taxon>Sporolactobacillaceae</taxon>
        <taxon>Pullulanibacillus</taxon>
    </lineage>
</organism>
<reference evidence="1" key="1">
    <citation type="journal article" date="2014" name="Int. J. Syst. Evol. Microbiol.">
        <title>Complete genome sequence of Corynebacterium casei LMG S-19264T (=DSM 44701T), isolated from a smear-ripened cheese.</title>
        <authorList>
            <consortium name="US DOE Joint Genome Institute (JGI-PGF)"/>
            <person name="Walter F."/>
            <person name="Albersmeier A."/>
            <person name="Kalinowski J."/>
            <person name="Ruckert C."/>
        </authorList>
    </citation>
    <scope>NUCLEOTIDE SEQUENCE</scope>
    <source>
        <strain evidence="1">CGMCC 1.15371</strain>
    </source>
</reference>
<gene>
    <name evidence="1" type="ORF">GCM10011391_38080</name>
</gene>